<dbReference type="EMBL" id="LFMY01000012">
    <property type="protein sequence ID" value="OKL57412.1"/>
    <property type="molecule type" value="Genomic_DNA"/>
</dbReference>
<feature type="region of interest" description="Disordered" evidence="1">
    <location>
        <begin position="239"/>
        <end position="360"/>
    </location>
</feature>
<feature type="region of interest" description="Disordered" evidence="1">
    <location>
        <begin position="372"/>
        <end position="398"/>
    </location>
</feature>
<dbReference type="Proteomes" id="UP000214365">
    <property type="component" value="Unassembled WGS sequence"/>
</dbReference>
<proteinExistence type="predicted"/>
<feature type="region of interest" description="Disordered" evidence="1">
    <location>
        <begin position="582"/>
        <end position="605"/>
    </location>
</feature>
<reference evidence="2 3" key="1">
    <citation type="submission" date="2015-06" db="EMBL/GenBank/DDBJ databases">
        <title>Talaromyces atroroseus IBT 11181 draft genome.</title>
        <authorList>
            <person name="Rasmussen K.B."/>
            <person name="Rasmussen S."/>
            <person name="Petersen B."/>
            <person name="Sicheritz-Ponten T."/>
            <person name="Mortensen U.H."/>
            <person name="Thrane U."/>
        </authorList>
    </citation>
    <scope>NUCLEOTIDE SEQUENCE [LARGE SCALE GENOMIC DNA]</scope>
    <source>
        <strain evidence="2 3">IBT 11181</strain>
    </source>
</reference>
<dbReference type="OrthoDB" id="5329403at2759"/>
<sequence>MAVLSRIIEDSADEEQVADAVVIRGRSASAPSCFVYEEEIRPVNVPLEEKPKKSKRKAKKRKKRQDEKLSSPLKDDRVNTEKPLTSASSEASLIRGRPYLENLLTMKSQVTPVVDGPLIIDGACAARPSRAEMLAVEEEEAVAGSGHTVVEMADGSRFNFPVAPSSHRHMGSSPMHYDSHDVDQTSWFTPLNEGGYPSYDVRGAGMPSGVSFQTSHTHSYSSGGPLEYSSSSMMGSYVYGSASDPGQPGRIHPPEPSSKHIHTPDSEKYHHENSSISPPVEGHTGHVSSPGKESTAETLSSVTEPGSPSARPDGDSRVADSFSTTPIQEASDESTLILNPGPESISNTTEPLADTAPRVFPTPNKVTYIIVNNDSKQTKDKQHSAETRNSQIDNDMIPPLSTHLQDTFASGKFSDSQIVLNSAGEMFWSITFNAHRVIIDQNPVLSSMLHRVAALEQSKSTLYLMAGKKFALPRAVEFALQNLYGMSLIDKDSIDQFTRKALGWDTSGAEKLAAEKMKEVAMDLTLCYGAVGAFLNDIRIAHAAFELALQSLDWTNLEIALHFGIYPEDFLLSYDDSNEKEHERKAKKGKKGKKKSHKKATEAELPPIHDNLNAQVIQKWAPKIASAAIQFLVDNLPANFLFDRLALSKELQDRIPRNLRTGCSIATLNPNLTSLTFGHHPQPSMNCTRASAVLLALPYLRLRECFEAFRQKSGLFLTSDLLKSILQEREQRRSHALREWVKKNKKNKNSKDYPEWFKQELGYQEFAIQVETRVEGGLSDNEKGVEFSLHREWKGNADGGPVIRKFAS</sequence>
<evidence type="ECO:0008006" key="4">
    <source>
        <dbReference type="Google" id="ProtNLM"/>
    </source>
</evidence>
<feature type="compositionally biased region" description="Basic and acidic residues" evidence="1">
    <location>
        <begin position="262"/>
        <end position="273"/>
    </location>
</feature>
<feature type="compositionally biased region" description="Basic residues" evidence="1">
    <location>
        <begin position="585"/>
        <end position="598"/>
    </location>
</feature>
<feature type="compositionally biased region" description="Polar residues" evidence="1">
    <location>
        <begin position="296"/>
        <end position="306"/>
    </location>
</feature>
<dbReference type="GeneID" id="31007405"/>
<feature type="compositionally biased region" description="Basic and acidic residues" evidence="1">
    <location>
        <begin position="376"/>
        <end position="386"/>
    </location>
</feature>
<feature type="compositionally biased region" description="Basic residues" evidence="1">
    <location>
        <begin position="52"/>
        <end position="63"/>
    </location>
</feature>
<name>A0A225A9I2_TALAT</name>
<evidence type="ECO:0000256" key="1">
    <source>
        <dbReference type="SAM" id="MobiDB-lite"/>
    </source>
</evidence>
<organism evidence="2 3">
    <name type="scientific">Talaromyces atroroseus</name>
    <dbReference type="NCBI Taxonomy" id="1441469"/>
    <lineage>
        <taxon>Eukaryota</taxon>
        <taxon>Fungi</taxon>
        <taxon>Dikarya</taxon>
        <taxon>Ascomycota</taxon>
        <taxon>Pezizomycotina</taxon>
        <taxon>Eurotiomycetes</taxon>
        <taxon>Eurotiomycetidae</taxon>
        <taxon>Eurotiales</taxon>
        <taxon>Trichocomaceae</taxon>
        <taxon>Talaromyces</taxon>
        <taxon>Talaromyces sect. Trachyspermi</taxon>
    </lineage>
</organism>
<accession>A0A225A9I2</accession>
<protein>
    <recommendedName>
        <fullName evidence="4">BTB domain-containing protein</fullName>
    </recommendedName>
</protein>
<comment type="caution">
    <text evidence="2">The sequence shown here is derived from an EMBL/GenBank/DDBJ whole genome shotgun (WGS) entry which is preliminary data.</text>
</comment>
<gene>
    <name evidence="2" type="ORF">UA08_07649</name>
</gene>
<feature type="compositionally biased region" description="Basic and acidic residues" evidence="1">
    <location>
        <begin position="64"/>
        <end position="80"/>
    </location>
</feature>
<evidence type="ECO:0000313" key="2">
    <source>
        <dbReference type="EMBL" id="OKL57412.1"/>
    </source>
</evidence>
<dbReference type="AlphaFoldDB" id="A0A225A9I2"/>
<evidence type="ECO:0000313" key="3">
    <source>
        <dbReference type="Proteomes" id="UP000214365"/>
    </source>
</evidence>
<feature type="compositionally biased region" description="Polar residues" evidence="1">
    <location>
        <begin position="321"/>
        <end position="337"/>
    </location>
</feature>
<keyword evidence="3" id="KW-1185">Reference proteome</keyword>
<dbReference type="RefSeq" id="XP_020117533.1">
    <property type="nucleotide sequence ID" value="XM_020262566.1"/>
</dbReference>
<feature type="region of interest" description="Disordered" evidence="1">
    <location>
        <begin position="45"/>
        <end position="90"/>
    </location>
</feature>